<comment type="caution">
    <text evidence="6">The sequence shown here is derived from an EMBL/GenBank/DDBJ whole genome shotgun (WGS) entry which is preliminary data.</text>
</comment>
<dbReference type="InterPro" id="IPR011990">
    <property type="entry name" value="TPR-like_helical_dom_sf"/>
</dbReference>
<reference evidence="6 7" key="1">
    <citation type="journal article" date="2024" name="Science">
        <title>Giant polyketide synthase enzymes in the biosynthesis of giant marine polyether toxins.</title>
        <authorList>
            <person name="Fallon T.R."/>
            <person name="Shende V.V."/>
            <person name="Wierzbicki I.H."/>
            <person name="Pendleton A.L."/>
            <person name="Watervoot N.F."/>
            <person name="Auber R.P."/>
            <person name="Gonzalez D.J."/>
            <person name="Wisecaver J.H."/>
            <person name="Moore B.S."/>
        </authorList>
    </citation>
    <scope>NUCLEOTIDE SEQUENCE [LARGE SCALE GENOMIC DNA]</scope>
    <source>
        <strain evidence="6 7">12B1</strain>
    </source>
</reference>
<dbReference type="PANTHER" id="PTHR45641">
    <property type="entry name" value="TETRATRICOPEPTIDE REPEAT PROTEIN (AFU_ORTHOLOGUE AFUA_6G03870)"/>
    <property type="match status" value="1"/>
</dbReference>
<feature type="region of interest" description="Disordered" evidence="5">
    <location>
        <begin position="24"/>
        <end position="55"/>
    </location>
</feature>
<evidence type="ECO:0000256" key="3">
    <source>
        <dbReference type="PROSITE-ProRule" id="PRU00339"/>
    </source>
</evidence>
<gene>
    <name evidence="6" type="ORF">AB1Y20_001808</name>
</gene>
<evidence type="ECO:0000313" key="7">
    <source>
        <dbReference type="Proteomes" id="UP001515480"/>
    </source>
</evidence>
<evidence type="ECO:0000256" key="2">
    <source>
        <dbReference type="ARBA" id="ARBA00022803"/>
    </source>
</evidence>
<dbReference type="Gene3D" id="1.25.40.10">
    <property type="entry name" value="Tetratricopeptide repeat domain"/>
    <property type="match status" value="2"/>
</dbReference>
<keyword evidence="4" id="KW-0175">Coiled coil</keyword>
<evidence type="ECO:0000313" key="6">
    <source>
        <dbReference type="EMBL" id="KAL1530917.1"/>
    </source>
</evidence>
<keyword evidence="2 3" id="KW-0802">TPR repeat</keyword>
<dbReference type="SMART" id="SM00028">
    <property type="entry name" value="TPR"/>
    <property type="match status" value="3"/>
</dbReference>
<dbReference type="PROSITE" id="PS50005">
    <property type="entry name" value="TPR"/>
    <property type="match status" value="1"/>
</dbReference>
<dbReference type="EMBL" id="JBGBPQ010000001">
    <property type="protein sequence ID" value="KAL1530917.1"/>
    <property type="molecule type" value="Genomic_DNA"/>
</dbReference>
<feature type="compositionally biased region" description="Low complexity" evidence="5">
    <location>
        <begin position="24"/>
        <end position="33"/>
    </location>
</feature>
<keyword evidence="7" id="KW-1185">Reference proteome</keyword>
<evidence type="ECO:0008006" key="8">
    <source>
        <dbReference type="Google" id="ProtNLM"/>
    </source>
</evidence>
<keyword evidence="1" id="KW-0677">Repeat</keyword>
<feature type="compositionally biased region" description="Pro residues" evidence="5">
    <location>
        <begin position="41"/>
        <end position="54"/>
    </location>
</feature>
<proteinExistence type="predicted"/>
<sequence>MLRAASLLARRRPALLIGAGLAALSSSSSSPPRHSSCDAPPADPHLAPPPPPPAILDDPEYNAQVLERWRGRIAAARAQWRALDAAAAEATLRLALDDAAHFGAQSAPMATSYLNLAQLYAQAGRHGEAAPLLERAAAVLETNAGPNNKVTLLALLDLAAARHALGDAARAEEGYEEVLCRLRLAEEQQAHGRASIRDVRAGCLLRVAAVKVELGKLEQAEAQLREAIDLTQERWGEDSSRLAAPRSELAKVLLAQQRASEAAEQCERALRVSKRPAQREQLEALRGKIAAVV</sequence>
<dbReference type="InterPro" id="IPR019734">
    <property type="entry name" value="TPR_rpt"/>
</dbReference>
<evidence type="ECO:0000256" key="4">
    <source>
        <dbReference type="SAM" id="Coils"/>
    </source>
</evidence>
<name>A0AB34KBW0_PRYPA</name>
<dbReference type="Pfam" id="PF13424">
    <property type="entry name" value="TPR_12"/>
    <property type="match status" value="2"/>
</dbReference>
<feature type="repeat" description="TPR" evidence="3">
    <location>
        <begin position="110"/>
        <end position="143"/>
    </location>
</feature>
<accession>A0AB34KBW0</accession>
<dbReference type="AlphaFoldDB" id="A0AB34KBW0"/>
<dbReference type="SUPFAM" id="SSF48452">
    <property type="entry name" value="TPR-like"/>
    <property type="match status" value="1"/>
</dbReference>
<dbReference type="PANTHER" id="PTHR45641:SF19">
    <property type="entry name" value="NEPHROCYSTIN-3"/>
    <property type="match status" value="1"/>
</dbReference>
<evidence type="ECO:0000256" key="1">
    <source>
        <dbReference type="ARBA" id="ARBA00022737"/>
    </source>
</evidence>
<feature type="coiled-coil region" evidence="4">
    <location>
        <begin position="168"/>
        <end position="234"/>
    </location>
</feature>
<organism evidence="6 7">
    <name type="scientific">Prymnesium parvum</name>
    <name type="common">Toxic golden alga</name>
    <dbReference type="NCBI Taxonomy" id="97485"/>
    <lineage>
        <taxon>Eukaryota</taxon>
        <taxon>Haptista</taxon>
        <taxon>Haptophyta</taxon>
        <taxon>Prymnesiophyceae</taxon>
        <taxon>Prymnesiales</taxon>
        <taxon>Prymnesiaceae</taxon>
        <taxon>Prymnesium</taxon>
    </lineage>
</organism>
<dbReference type="Proteomes" id="UP001515480">
    <property type="component" value="Unassembled WGS sequence"/>
</dbReference>
<evidence type="ECO:0000256" key="5">
    <source>
        <dbReference type="SAM" id="MobiDB-lite"/>
    </source>
</evidence>
<protein>
    <recommendedName>
        <fullName evidence="8">MalT-like TPR region domain-containing protein</fullName>
    </recommendedName>
</protein>